<evidence type="ECO:0000313" key="2">
    <source>
        <dbReference type="EMBL" id="BCB79035.1"/>
    </source>
</evidence>
<dbReference type="AlphaFoldDB" id="A0A6F8XYY7"/>
<sequence>MATERKRPVISDGLPSQLLDIDPEETREWIESLDAVIDERGAKRARYVMLSLLERARERQVGVPPLTTTDYINTIPPEQEPWFPGDEFVERRIRHTSGGTPRCSCTAPSDPRSASAGTSRRTRVPPRCTRWA</sequence>
<dbReference type="Proteomes" id="UP000502508">
    <property type="component" value="Chromosome"/>
</dbReference>
<accession>A0A6F8XYY7</accession>
<dbReference type="KEGG" id="pfla:Pflav_054450"/>
<evidence type="ECO:0000313" key="3">
    <source>
        <dbReference type="Proteomes" id="UP000502508"/>
    </source>
</evidence>
<name>A0A6F8XYY7_9ACTN</name>
<evidence type="ECO:0000256" key="1">
    <source>
        <dbReference type="SAM" id="MobiDB-lite"/>
    </source>
</evidence>
<reference evidence="2 3" key="1">
    <citation type="submission" date="2020-03" db="EMBL/GenBank/DDBJ databases">
        <title>Whole genome shotgun sequence of Phytohabitans flavus NBRC 107702.</title>
        <authorList>
            <person name="Komaki H."/>
            <person name="Tamura T."/>
        </authorList>
    </citation>
    <scope>NUCLEOTIDE SEQUENCE [LARGE SCALE GENOMIC DNA]</scope>
    <source>
        <strain evidence="2 3">NBRC 107702</strain>
    </source>
</reference>
<feature type="region of interest" description="Disordered" evidence="1">
    <location>
        <begin position="97"/>
        <end position="132"/>
    </location>
</feature>
<keyword evidence="3" id="KW-1185">Reference proteome</keyword>
<gene>
    <name evidence="2" type="ORF">Pflav_054450</name>
</gene>
<reference evidence="2 3" key="2">
    <citation type="submission" date="2020-03" db="EMBL/GenBank/DDBJ databases">
        <authorList>
            <person name="Ichikawa N."/>
            <person name="Kimura A."/>
            <person name="Kitahashi Y."/>
            <person name="Uohara A."/>
        </authorList>
    </citation>
    <scope>NUCLEOTIDE SEQUENCE [LARGE SCALE GENOMIC DNA]</scope>
    <source>
        <strain evidence="2 3">NBRC 107702</strain>
    </source>
</reference>
<dbReference type="EMBL" id="AP022870">
    <property type="protein sequence ID" value="BCB79035.1"/>
    <property type="molecule type" value="Genomic_DNA"/>
</dbReference>
<proteinExistence type="predicted"/>
<organism evidence="2 3">
    <name type="scientific">Phytohabitans flavus</name>
    <dbReference type="NCBI Taxonomy" id="1076124"/>
    <lineage>
        <taxon>Bacteria</taxon>
        <taxon>Bacillati</taxon>
        <taxon>Actinomycetota</taxon>
        <taxon>Actinomycetes</taxon>
        <taxon>Micromonosporales</taxon>
        <taxon>Micromonosporaceae</taxon>
    </lineage>
</organism>
<protein>
    <recommendedName>
        <fullName evidence="4">Pyruvate dehydrogenase E1 component middle domain-containing protein</fullName>
    </recommendedName>
</protein>
<evidence type="ECO:0008006" key="4">
    <source>
        <dbReference type="Google" id="ProtNLM"/>
    </source>
</evidence>